<dbReference type="RefSeq" id="XP_003100057.2">
    <property type="nucleotide sequence ID" value="XM_003100009.2"/>
</dbReference>
<accession>A0A6A5HIR4</accession>
<evidence type="ECO:0000313" key="3">
    <source>
        <dbReference type="EMBL" id="KAF1767355.1"/>
    </source>
</evidence>
<proteinExistence type="predicted"/>
<evidence type="ECO:0000256" key="1">
    <source>
        <dbReference type="SAM" id="Coils"/>
    </source>
</evidence>
<dbReference type="AlphaFoldDB" id="A0A6A5HIR4"/>
<feature type="region of interest" description="Disordered" evidence="2">
    <location>
        <begin position="233"/>
        <end position="284"/>
    </location>
</feature>
<sequence length="284" mass="31867">MSVRKRIGNSDSGGGSKGKSKYEAKKPKVIVISADFQEKVFQLMESDRFKKIVQNRLEDVLGERIEQLERDLEERCRKLKILEEELKVLDEKVKLLSEVKDSGVSAMNGGSNTGVKVGGGADQEKSEDPGEMERRRSVVVAGVPEYGGNDRMRWSWDYHCVGKLFHFLDIGSPPVSIYRLGKAVPGKSRLLKVVMPRSWDQQTLLARAPKLRYFQCGTTPVYVRASLTKTQREELRNKQKAKINDPVTSNVKNNYNTPHSSHPPSSPPPSSVPQQLVENMDTGN</sequence>
<dbReference type="GeneID" id="9826362"/>
<feature type="compositionally biased region" description="Basic and acidic residues" evidence="2">
    <location>
        <begin position="122"/>
        <end position="135"/>
    </location>
</feature>
<organism evidence="3 4">
    <name type="scientific">Caenorhabditis remanei</name>
    <name type="common">Caenorhabditis vulgaris</name>
    <dbReference type="NCBI Taxonomy" id="31234"/>
    <lineage>
        <taxon>Eukaryota</taxon>
        <taxon>Metazoa</taxon>
        <taxon>Ecdysozoa</taxon>
        <taxon>Nematoda</taxon>
        <taxon>Chromadorea</taxon>
        <taxon>Rhabditida</taxon>
        <taxon>Rhabditina</taxon>
        <taxon>Rhabditomorpha</taxon>
        <taxon>Rhabditoidea</taxon>
        <taxon>Rhabditidae</taxon>
        <taxon>Peloderinae</taxon>
        <taxon>Caenorhabditis</taxon>
    </lineage>
</organism>
<gene>
    <name evidence="3" type="ORF">GCK72_007314</name>
</gene>
<dbReference type="Proteomes" id="UP000483820">
    <property type="component" value="Chromosome II"/>
</dbReference>
<keyword evidence="1" id="KW-0175">Coiled coil</keyword>
<feature type="coiled-coil region" evidence="1">
    <location>
        <begin position="65"/>
        <end position="99"/>
    </location>
</feature>
<dbReference type="EMBL" id="WUAV01000002">
    <property type="protein sequence ID" value="KAF1767355.1"/>
    <property type="molecule type" value="Genomic_DNA"/>
</dbReference>
<reference evidence="3 4" key="1">
    <citation type="submission" date="2019-12" db="EMBL/GenBank/DDBJ databases">
        <title>Chromosome-level assembly of the Caenorhabditis remanei genome.</title>
        <authorList>
            <person name="Teterina A.A."/>
            <person name="Willis J.H."/>
            <person name="Phillips P.C."/>
        </authorList>
    </citation>
    <scope>NUCLEOTIDE SEQUENCE [LARGE SCALE GENOMIC DNA]</scope>
    <source>
        <strain evidence="3 4">PX506</strain>
        <tissue evidence="3">Whole organism</tissue>
    </source>
</reference>
<dbReference type="CTD" id="9826362"/>
<evidence type="ECO:0000256" key="2">
    <source>
        <dbReference type="SAM" id="MobiDB-lite"/>
    </source>
</evidence>
<feature type="region of interest" description="Disordered" evidence="2">
    <location>
        <begin position="1"/>
        <end position="23"/>
    </location>
</feature>
<feature type="compositionally biased region" description="Polar residues" evidence="2">
    <location>
        <begin position="246"/>
        <end position="257"/>
    </location>
</feature>
<protein>
    <submittedName>
        <fullName evidence="3">Uncharacterized protein</fullName>
    </submittedName>
</protein>
<feature type="region of interest" description="Disordered" evidence="2">
    <location>
        <begin position="107"/>
        <end position="135"/>
    </location>
</feature>
<dbReference type="KEGG" id="crq:GCK72_007314"/>
<name>A0A6A5HIR4_CAERE</name>
<evidence type="ECO:0000313" key="4">
    <source>
        <dbReference type="Proteomes" id="UP000483820"/>
    </source>
</evidence>
<feature type="compositionally biased region" description="Polar residues" evidence="2">
    <location>
        <begin position="272"/>
        <end position="284"/>
    </location>
</feature>
<comment type="caution">
    <text evidence="3">The sequence shown here is derived from an EMBL/GenBank/DDBJ whole genome shotgun (WGS) entry which is preliminary data.</text>
</comment>